<evidence type="ECO:0000313" key="3">
    <source>
        <dbReference type="EMBL" id="CAB4194156.1"/>
    </source>
</evidence>
<dbReference type="EMBL" id="LR797489">
    <property type="protein sequence ID" value="CAB4220232.1"/>
    <property type="molecule type" value="Genomic_DNA"/>
</dbReference>
<gene>
    <name evidence="2" type="ORF">UFOVP1134_5</name>
    <name evidence="3" type="ORF">UFOVP1251_3</name>
    <name evidence="5" type="ORF">UFOVP1585_3</name>
    <name evidence="4" type="ORF">UFOVP1637_4</name>
    <name evidence="1" type="ORF">UFOVP971_3</name>
</gene>
<dbReference type="EMBL" id="LR797212">
    <property type="protein sequence ID" value="CAB4194156.1"/>
    <property type="molecule type" value="Genomic_DNA"/>
</dbReference>
<sequence>MSSSDIPDKYQGIIDHSDYLVTKVRRLEGEIIDLRRRLADAYDLMHRARDTAALLEHIADAGLGLAYSGACEFCDSRGATDLSNCPDKHGWHLAYDQMADVLEHLQ</sequence>
<dbReference type="EMBL" id="LR796911">
    <property type="protein sequence ID" value="CAB4173625.1"/>
    <property type="molecule type" value="Genomic_DNA"/>
</dbReference>
<name>A0A6J5RIE5_9CAUD</name>
<organism evidence="3">
    <name type="scientific">uncultured Caudovirales phage</name>
    <dbReference type="NCBI Taxonomy" id="2100421"/>
    <lineage>
        <taxon>Viruses</taxon>
        <taxon>Duplodnaviria</taxon>
        <taxon>Heunggongvirae</taxon>
        <taxon>Uroviricota</taxon>
        <taxon>Caudoviricetes</taxon>
        <taxon>Peduoviridae</taxon>
        <taxon>Maltschvirus</taxon>
        <taxon>Maltschvirus maltsch</taxon>
    </lineage>
</organism>
<dbReference type="EMBL" id="LR797085">
    <property type="protein sequence ID" value="CAB4186027.1"/>
    <property type="molecule type" value="Genomic_DNA"/>
</dbReference>
<dbReference type="EMBL" id="LR798429">
    <property type="protein sequence ID" value="CAB5230901.1"/>
    <property type="molecule type" value="Genomic_DNA"/>
</dbReference>
<evidence type="ECO:0000313" key="5">
    <source>
        <dbReference type="EMBL" id="CAB5230901.1"/>
    </source>
</evidence>
<accession>A0A6J5RIE5</accession>
<evidence type="ECO:0000313" key="1">
    <source>
        <dbReference type="EMBL" id="CAB4173625.1"/>
    </source>
</evidence>
<proteinExistence type="predicted"/>
<evidence type="ECO:0000313" key="2">
    <source>
        <dbReference type="EMBL" id="CAB4186027.1"/>
    </source>
</evidence>
<reference evidence="3" key="1">
    <citation type="submission" date="2020-05" db="EMBL/GenBank/DDBJ databases">
        <authorList>
            <person name="Chiriac C."/>
            <person name="Salcher M."/>
            <person name="Ghai R."/>
            <person name="Kavagutti S V."/>
        </authorList>
    </citation>
    <scope>NUCLEOTIDE SEQUENCE</scope>
</reference>
<evidence type="ECO:0000313" key="4">
    <source>
        <dbReference type="EMBL" id="CAB4220232.1"/>
    </source>
</evidence>
<protein>
    <submittedName>
        <fullName evidence="3">Uncharacterized protein</fullName>
    </submittedName>
</protein>